<dbReference type="EMBL" id="BMVP01000011">
    <property type="protein sequence ID" value="GHB73467.1"/>
    <property type="molecule type" value="Genomic_DNA"/>
</dbReference>
<keyword evidence="1" id="KW-1133">Transmembrane helix</keyword>
<evidence type="ECO:0000256" key="1">
    <source>
        <dbReference type="SAM" id="Phobius"/>
    </source>
</evidence>
<feature type="transmembrane region" description="Helical" evidence="1">
    <location>
        <begin position="56"/>
        <end position="79"/>
    </location>
</feature>
<proteinExistence type="predicted"/>
<feature type="transmembrane region" description="Helical" evidence="1">
    <location>
        <begin position="12"/>
        <end position="36"/>
    </location>
</feature>
<comment type="caution">
    <text evidence="2">The sequence shown here is derived from an EMBL/GenBank/DDBJ whole genome shotgun (WGS) entry which is preliminary data.</text>
</comment>
<reference evidence="3" key="1">
    <citation type="journal article" date="2019" name="Int. J. Syst. Evol. Microbiol.">
        <title>The Global Catalogue of Microorganisms (GCM) 10K type strain sequencing project: providing services to taxonomists for standard genome sequencing and annotation.</title>
        <authorList>
            <consortium name="The Broad Institute Genomics Platform"/>
            <consortium name="The Broad Institute Genome Sequencing Center for Infectious Disease"/>
            <person name="Wu L."/>
            <person name="Ma J."/>
        </authorList>
    </citation>
    <scope>NUCLEOTIDE SEQUENCE [LARGE SCALE GENOMIC DNA]</scope>
    <source>
        <strain evidence="3">JCM 4738</strain>
    </source>
</reference>
<feature type="transmembrane region" description="Helical" evidence="1">
    <location>
        <begin position="91"/>
        <end position="112"/>
    </location>
</feature>
<gene>
    <name evidence="2" type="ORF">GCM10010347_49820</name>
</gene>
<dbReference type="Proteomes" id="UP000642673">
    <property type="component" value="Unassembled WGS sequence"/>
</dbReference>
<sequence length="115" mass="12335">MEHNAAGRDRYALVAPIVTTLITLPLGLGAFGFAGLSPMACDSCNGEEARRFDDSFGTAFAVFQAGLVVALVLLVAAWVLPWQRRNAAKRVLLAALAPTAVLVAWLLFYGMVDWP</sequence>
<evidence type="ECO:0008006" key="4">
    <source>
        <dbReference type="Google" id="ProtNLM"/>
    </source>
</evidence>
<keyword evidence="3" id="KW-1185">Reference proteome</keyword>
<accession>A0ABQ3F0B2</accession>
<organism evidence="2 3">
    <name type="scientific">Streptomyces cirratus</name>
    <dbReference type="NCBI Taxonomy" id="68187"/>
    <lineage>
        <taxon>Bacteria</taxon>
        <taxon>Bacillati</taxon>
        <taxon>Actinomycetota</taxon>
        <taxon>Actinomycetes</taxon>
        <taxon>Kitasatosporales</taxon>
        <taxon>Streptomycetaceae</taxon>
        <taxon>Streptomyces</taxon>
    </lineage>
</organism>
<keyword evidence="1" id="KW-0472">Membrane</keyword>
<dbReference type="RefSeq" id="WP_190186434.1">
    <property type="nucleotide sequence ID" value="NZ_BMVP01000011.1"/>
</dbReference>
<evidence type="ECO:0000313" key="3">
    <source>
        <dbReference type="Proteomes" id="UP000642673"/>
    </source>
</evidence>
<name>A0ABQ3F0B2_9ACTN</name>
<keyword evidence="1" id="KW-0812">Transmembrane</keyword>
<protein>
    <recommendedName>
        <fullName evidence="4">Integral membrane protein</fullName>
    </recommendedName>
</protein>
<evidence type="ECO:0000313" key="2">
    <source>
        <dbReference type="EMBL" id="GHB73467.1"/>
    </source>
</evidence>